<dbReference type="AlphaFoldDB" id="D2V1C5"/>
<dbReference type="Proteomes" id="UP000006671">
    <property type="component" value="Unassembled WGS sequence"/>
</dbReference>
<dbReference type="FunCoup" id="D2V1C5">
    <property type="interactions" value="57"/>
</dbReference>
<dbReference type="Gene3D" id="1.25.40.10">
    <property type="entry name" value="Tetratricopeptide repeat domain"/>
    <property type="match status" value="1"/>
</dbReference>
<dbReference type="OMA" id="AITHIWN"/>
<dbReference type="GeneID" id="8862602"/>
<dbReference type="PANTHER" id="PTHR31859">
    <property type="entry name" value="TETRATRICOPEPTIDE REPEAT PROTEIN 39 FAMILY MEMBER"/>
    <property type="match status" value="1"/>
</dbReference>
<evidence type="ECO:0000313" key="2">
    <source>
        <dbReference type="Proteomes" id="UP000006671"/>
    </source>
</evidence>
<protein>
    <submittedName>
        <fullName evidence="1">Uncharacterized protein</fullName>
    </submittedName>
</protein>
<keyword evidence="2" id="KW-1185">Reference proteome</keyword>
<dbReference type="InterPro" id="IPR019412">
    <property type="entry name" value="IML2/TPR_39"/>
</dbReference>
<dbReference type="Pfam" id="PF10300">
    <property type="entry name" value="Iml2-TPR_39"/>
    <property type="match status" value="1"/>
</dbReference>
<organism evidence="2">
    <name type="scientific">Naegleria gruberi</name>
    <name type="common">Amoeba</name>
    <dbReference type="NCBI Taxonomy" id="5762"/>
    <lineage>
        <taxon>Eukaryota</taxon>
        <taxon>Discoba</taxon>
        <taxon>Heterolobosea</taxon>
        <taxon>Tetramitia</taxon>
        <taxon>Eutetramitia</taxon>
        <taxon>Vahlkampfiidae</taxon>
        <taxon>Naegleria</taxon>
    </lineage>
</organism>
<dbReference type="SUPFAM" id="SSF48452">
    <property type="entry name" value="TPR-like"/>
    <property type="match status" value="1"/>
</dbReference>
<name>D2V1C5_NAEGR</name>
<dbReference type="PANTHER" id="PTHR31859:SF1">
    <property type="entry name" value="TETRATRICOPEPTIDE REPEAT PROTEIN 39C"/>
    <property type="match status" value="1"/>
</dbReference>
<dbReference type="RefSeq" id="XP_002682190.1">
    <property type="nucleotide sequence ID" value="XM_002682144.1"/>
</dbReference>
<dbReference type="OrthoDB" id="43460at2759"/>
<gene>
    <name evidence="1" type="ORF">NAEGRDRAFT_78228</name>
</gene>
<dbReference type="eggNOG" id="KOG3783">
    <property type="taxonomic scope" value="Eukaryota"/>
</dbReference>
<dbReference type="EMBL" id="GG738848">
    <property type="protein sequence ID" value="EFC49446.1"/>
    <property type="molecule type" value="Genomic_DNA"/>
</dbReference>
<dbReference type="InParanoid" id="D2V1C5"/>
<dbReference type="InterPro" id="IPR011990">
    <property type="entry name" value="TPR-like_helical_dom_sf"/>
</dbReference>
<reference evidence="1 2" key="1">
    <citation type="journal article" date="2010" name="Cell">
        <title>The genome of Naegleria gruberi illuminates early eukaryotic versatility.</title>
        <authorList>
            <person name="Fritz-Laylin L.K."/>
            <person name="Prochnik S.E."/>
            <person name="Ginger M.L."/>
            <person name="Dacks J.B."/>
            <person name="Carpenter M.L."/>
            <person name="Field M.C."/>
            <person name="Kuo A."/>
            <person name="Paredez A."/>
            <person name="Chapman J."/>
            <person name="Pham J."/>
            <person name="Shu S."/>
            <person name="Neupane R."/>
            <person name="Cipriano M."/>
            <person name="Mancuso J."/>
            <person name="Tu H."/>
            <person name="Salamov A."/>
            <person name="Lindquist E."/>
            <person name="Shapiro H."/>
            <person name="Lucas S."/>
            <person name="Grigoriev I.V."/>
            <person name="Cande W.Z."/>
            <person name="Fulton C."/>
            <person name="Rokhsar D.S."/>
            <person name="Dawson S.C."/>
        </authorList>
    </citation>
    <scope>NUCLEOTIDE SEQUENCE [LARGE SCALE GENOMIC DNA]</scope>
    <source>
        <strain evidence="1 2">NEG-M</strain>
    </source>
</reference>
<sequence>MYACITKANYLVWNTELEQAKEYMADKSHIPRMALELATIPAFVSAACGDENMRKFAFDKLGGLESTLQRYKRSEDISKMIDEISKWNAEITVEDLERFDSAEKTSENYCKLEELTRDQQMFNYELDLKLVDAESHLLRSLLQFMDGSYIRGFYNFRSCFMKYKEIYHKIEQFKNEPKTSNNFIHSDVIYPTYFGVGLVSVLPPDLLAILSHIGFNIDRDLGFELMKKAQQYGGRILGKATFMLCLKYLFIPTPFQKPKINLDLAEPILQKVGNLYPKSGFFKFVIAYHNVKNGQVNKAIENISQSIEVLTQASGETPISMIYVLGLAQFYAGNLEQAEELSTQVANHEKGKFDATGNSIILLAACKLKKGDKQAANQLIDSLAKKVSKQNKFPHEKVETLKHIKNEQDRHLFIILSLFQNIYWNRDLLHMSEELITPLYEFFKQFVLDVKVVDEKSKVYPDICSGIHFVNAHFLQVLNKAEESLQEFHKTTSFEKIKIEKIWSAFSYYELAEFTYFNKVVAGVENSQEEKLKYLHETKSLLEKCQKISGFTFDDIIHARAKLAIKLVDKEVKEIKK</sequence>
<accession>D2V1C5</accession>
<proteinExistence type="predicted"/>
<dbReference type="KEGG" id="ngr:NAEGRDRAFT_78228"/>
<evidence type="ECO:0000313" key="1">
    <source>
        <dbReference type="EMBL" id="EFC49446.1"/>
    </source>
</evidence>
<dbReference type="VEuPathDB" id="AmoebaDB:NAEGRDRAFT_78228"/>